<protein>
    <submittedName>
        <fullName evidence="1">Uncharacterized protein</fullName>
    </submittedName>
</protein>
<sequence length="48" mass="5592">MGLAVFFVLSSTYFKSRCSHWRPAKLKSPSVDLFPLYTLRHMIEITSE</sequence>
<name>A0A0E9WNR9_ANGAN</name>
<dbReference type="EMBL" id="GBXM01017469">
    <property type="protein sequence ID" value="JAH91108.1"/>
    <property type="molecule type" value="Transcribed_RNA"/>
</dbReference>
<reference evidence="1" key="2">
    <citation type="journal article" date="2015" name="Fish Shellfish Immunol.">
        <title>Early steps in the European eel (Anguilla anguilla)-Vibrio vulnificus interaction in the gills: Role of the RtxA13 toxin.</title>
        <authorList>
            <person name="Callol A."/>
            <person name="Pajuelo D."/>
            <person name="Ebbesson L."/>
            <person name="Teles M."/>
            <person name="MacKenzie S."/>
            <person name="Amaro C."/>
        </authorList>
    </citation>
    <scope>NUCLEOTIDE SEQUENCE</scope>
</reference>
<organism evidence="1">
    <name type="scientific">Anguilla anguilla</name>
    <name type="common">European freshwater eel</name>
    <name type="synonym">Muraena anguilla</name>
    <dbReference type="NCBI Taxonomy" id="7936"/>
    <lineage>
        <taxon>Eukaryota</taxon>
        <taxon>Metazoa</taxon>
        <taxon>Chordata</taxon>
        <taxon>Craniata</taxon>
        <taxon>Vertebrata</taxon>
        <taxon>Euteleostomi</taxon>
        <taxon>Actinopterygii</taxon>
        <taxon>Neopterygii</taxon>
        <taxon>Teleostei</taxon>
        <taxon>Anguilliformes</taxon>
        <taxon>Anguillidae</taxon>
        <taxon>Anguilla</taxon>
    </lineage>
</organism>
<reference evidence="1" key="1">
    <citation type="submission" date="2014-11" db="EMBL/GenBank/DDBJ databases">
        <authorList>
            <person name="Amaro Gonzalez C."/>
        </authorList>
    </citation>
    <scope>NUCLEOTIDE SEQUENCE</scope>
</reference>
<evidence type="ECO:0000313" key="1">
    <source>
        <dbReference type="EMBL" id="JAH91108.1"/>
    </source>
</evidence>
<proteinExistence type="predicted"/>
<dbReference type="AlphaFoldDB" id="A0A0E9WNR9"/>
<accession>A0A0E9WNR9</accession>